<evidence type="ECO:0000313" key="2">
    <source>
        <dbReference type="Proteomes" id="UP000516862"/>
    </source>
</evidence>
<dbReference type="Proteomes" id="UP000516862">
    <property type="component" value="Chromosome"/>
</dbReference>
<sequence length="73" mass="8095">MDNSKLPINQIIARINDAAKHGEALVLTAEEVKILSKDIGDKVFIPVLTNEQVVQLVKEGKLGKPMFPEKNEK</sequence>
<reference evidence="2" key="1">
    <citation type="submission" date="2020-09" db="EMBL/GenBank/DDBJ databases">
        <title>Clinical and molecular characterization of Acinetobacter seifertii in Taiwan.</title>
        <authorList>
            <person name="Li L.-H."/>
            <person name="Yang Y.-S."/>
            <person name="Sun J.-R."/>
            <person name="Huang T.-W."/>
            <person name="Huang W.-C."/>
            <person name="Wang Y.-C."/>
            <person name="Kuo T.-H."/>
            <person name="Kuo S.-C."/>
            <person name="Chen T.-L."/>
        </authorList>
    </citation>
    <scope>NUCLEOTIDE SEQUENCE [LARGE SCALE GENOMIC DNA]</scope>
    <source>
        <strain evidence="2">AS73</strain>
    </source>
</reference>
<dbReference type="AlphaFoldDB" id="A0A7H2QP71"/>
<gene>
    <name evidence="1" type="ORF">IC796_03885</name>
</gene>
<organism evidence="1 2">
    <name type="scientific">Acinetobacter seifertii</name>
    <dbReference type="NCBI Taxonomy" id="1530123"/>
    <lineage>
        <taxon>Bacteria</taxon>
        <taxon>Pseudomonadati</taxon>
        <taxon>Pseudomonadota</taxon>
        <taxon>Gammaproteobacteria</taxon>
        <taxon>Moraxellales</taxon>
        <taxon>Moraxellaceae</taxon>
        <taxon>Acinetobacter</taxon>
        <taxon>Acinetobacter calcoaceticus/baumannii complex</taxon>
    </lineage>
</organism>
<name>A0A7H2QP71_9GAMM</name>
<protein>
    <submittedName>
        <fullName evidence="1">Uncharacterized protein</fullName>
    </submittedName>
</protein>
<evidence type="ECO:0000313" key="1">
    <source>
        <dbReference type="EMBL" id="QNX06091.1"/>
    </source>
</evidence>
<reference evidence="1 2" key="2">
    <citation type="submission" date="2020-09" db="EMBL/GenBank/DDBJ databases">
        <authorList>
            <person name="Chen F.-J."/>
            <person name="Lee Y.-T."/>
        </authorList>
    </citation>
    <scope>NUCLEOTIDE SEQUENCE [LARGE SCALE GENOMIC DNA]</scope>
    <source>
        <strain evidence="1 2">AS73</strain>
    </source>
</reference>
<dbReference type="RefSeq" id="WP_031997888.1">
    <property type="nucleotide sequence ID" value="NZ_BKEE01000026.1"/>
</dbReference>
<accession>A0A7H2QP71</accession>
<dbReference type="EMBL" id="CP061561">
    <property type="protein sequence ID" value="QNX06091.1"/>
    <property type="molecule type" value="Genomic_DNA"/>
</dbReference>
<proteinExistence type="predicted"/>